<protein>
    <submittedName>
        <fullName evidence="1">Uncharacterized protein</fullName>
    </submittedName>
</protein>
<name>A0A3M7S490_BRAPC</name>
<evidence type="ECO:0000313" key="1">
    <source>
        <dbReference type="EMBL" id="RNA30633.1"/>
    </source>
</evidence>
<organism evidence="1 2">
    <name type="scientific">Brachionus plicatilis</name>
    <name type="common">Marine rotifer</name>
    <name type="synonym">Brachionus muelleri</name>
    <dbReference type="NCBI Taxonomy" id="10195"/>
    <lineage>
        <taxon>Eukaryota</taxon>
        <taxon>Metazoa</taxon>
        <taxon>Spiralia</taxon>
        <taxon>Gnathifera</taxon>
        <taxon>Rotifera</taxon>
        <taxon>Eurotatoria</taxon>
        <taxon>Monogononta</taxon>
        <taxon>Pseudotrocha</taxon>
        <taxon>Ploima</taxon>
        <taxon>Brachionidae</taxon>
        <taxon>Brachionus</taxon>
    </lineage>
</organism>
<evidence type="ECO:0000313" key="2">
    <source>
        <dbReference type="Proteomes" id="UP000276133"/>
    </source>
</evidence>
<keyword evidence="2" id="KW-1185">Reference proteome</keyword>
<dbReference type="AlphaFoldDB" id="A0A3M7S490"/>
<proteinExistence type="predicted"/>
<reference evidence="1 2" key="1">
    <citation type="journal article" date="2018" name="Sci. Rep.">
        <title>Genomic signatures of local adaptation to the degree of environmental predictability in rotifers.</title>
        <authorList>
            <person name="Franch-Gras L."/>
            <person name="Hahn C."/>
            <person name="Garcia-Roger E.M."/>
            <person name="Carmona M.J."/>
            <person name="Serra M."/>
            <person name="Gomez A."/>
        </authorList>
    </citation>
    <scope>NUCLEOTIDE SEQUENCE [LARGE SCALE GENOMIC DNA]</scope>
    <source>
        <strain evidence="1">HYR1</strain>
    </source>
</reference>
<gene>
    <name evidence="1" type="ORF">BpHYR1_027815</name>
</gene>
<comment type="caution">
    <text evidence="1">The sequence shown here is derived from an EMBL/GenBank/DDBJ whole genome shotgun (WGS) entry which is preliminary data.</text>
</comment>
<dbReference type="EMBL" id="REGN01002064">
    <property type="protein sequence ID" value="RNA30633.1"/>
    <property type="molecule type" value="Genomic_DNA"/>
</dbReference>
<dbReference type="Proteomes" id="UP000276133">
    <property type="component" value="Unassembled WGS sequence"/>
</dbReference>
<accession>A0A3M7S490</accession>
<sequence length="188" mass="20735">MGNIWFMFASLECELTDEVAPSESESASTLLCTPLSLDRVRLVKVCVHVQVVNVLDDVTELGRIFAHVLAQKLSGGLDQLGEVGVGRGTLFGSTRLNVQTLHVLLEDFGASLFIENSLVFKLNRPMMTACEARLASWLFGSVVKATTRFSSDLNSSFIRKSTGSIRQIISCKYLRMATFHFGLRSLLD</sequence>